<evidence type="ECO:0000313" key="2">
    <source>
        <dbReference type="Proteomes" id="UP000298173"/>
    </source>
</evidence>
<gene>
    <name evidence="1" type="ORF">E3O06_10550</name>
</gene>
<dbReference type="AlphaFoldDB" id="A0A4R8UW60"/>
<evidence type="ECO:0000313" key="1">
    <source>
        <dbReference type="EMBL" id="TFB72737.1"/>
    </source>
</evidence>
<organism evidence="1 2">
    <name type="scientific">Cryobacterium glaciale</name>
    <dbReference type="NCBI Taxonomy" id="1259145"/>
    <lineage>
        <taxon>Bacteria</taxon>
        <taxon>Bacillati</taxon>
        <taxon>Actinomycetota</taxon>
        <taxon>Actinomycetes</taxon>
        <taxon>Micrococcales</taxon>
        <taxon>Microbacteriaceae</taxon>
        <taxon>Cryobacterium</taxon>
    </lineage>
</organism>
<comment type="caution">
    <text evidence="1">The sequence shown here is derived from an EMBL/GenBank/DDBJ whole genome shotgun (WGS) entry which is preliminary data.</text>
</comment>
<proteinExistence type="predicted"/>
<dbReference type="RefSeq" id="WP_134503329.1">
    <property type="nucleotide sequence ID" value="NZ_SOEY01000019.1"/>
</dbReference>
<dbReference type="EMBL" id="SOEY01000019">
    <property type="protein sequence ID" value="TFB72737.1"/>
    <property type="molecule type" value="Genomic_DNA"/>
</dbReference>
<keyword evidence="2" id="KW-1185">Reference proteome</keyword>
<protein>
    <submittedName>
        <fullName evidence="1">Uncharacterized protein</fullName>
    </submittedName>
</protein>
<accession>A0A4R8UW60</accession>
<name>A0A4R8UW60_9MICO</name>
<sequence length="96" mass="9962">MPSYRVTMSIEALHPGTAPASVVPRAAAKAAELTTVEASDLTIVAGAARVIVRFTADDAASALQIGAQVVADLRVVAELRASLVTERVKGTWVPVH</sequence>
<dbReference type="Proteomes" id="UP000298173">
    <property type="component" value="Unassembled WGS sequence"/>
</dbReference>
<dbReference type="OrthoDB" id="3256527at2"/>
<reference evidence="1 2" key="1">
    <citation type="submission" date="2019-03" db="EMBL/GenBank/DDBJ databases">
        <title>Genomics of glacier-inhabiting Cryobacterium strains.</title>
        <authorList>
            <person name="Liu Q."/>
            <person name="Xin Y.-H."/>
        </authorList>
    </citation>
    <scope>NUCLEOTIDE SEQUENCE [LARGE SCALE GENOMIC DNA]</scope>
    <source>
        <strain evidence="1 2">HLT2-23</strain>
    </source>
</reference>